<accession>A0A1N7PBR0</accession>
<keyword evidence="1" id="KW-1133">Transmembrane helix</keyword>
<dbReference type="EMBL" id="FTOQ01000014">
    <property type="protein sequence ID" value="SIT07937.1"/>
    <property type="molecule type" value="Genomic_DNA"/>
</dbReference>
<dbReference type="STRING" id="633194.SAMN05421759_11446"/>
<reference evidence="4" key="1">
    <citation type="submission" date="2017-01" db="EMBL/GenBank/DDBJ databases">
        <authorList>
            <person name="Varghese N."/>
            <person name="Submissions S."/>
        </authorList>
    </citation>
    <scope>NUCLEOTIDE SEQUENCE [LARGE SCALE GENOMIC DNA]</scope>
    <source>
        <strain evidence="4">DSM 29430</strain>
    </source>
</reference>
<feature type="signal peptide" evidence="2">
    <location>
        <begin position="1"/>
        <end position="19"/>
    </location>
</feature>
<name>A0A1N7PBR0_9RHOB</name>
<dbReference type="RefSeq" id="WP_159441682.1">
    <property type="nucleotide sequence ID" value="NZ_FTOQ01000014.1"/>
</dbReference>
<gene>
    <name evidence="3" type="ORF">SAMN05421759_11446</name>
</gene>
<feature type="transmembrane region" description="Helical" evidence="1">
    <location>
        <begin position="29"/>
        <end position="50"/>
    </location>
</feature>
<evidence type="ECO:0000313" key="3">
    <source>
        <dbReference type="EMBL" id="SIT07937.1"/>
    </source>
</evidence>
<proteinExistence type="predicted"/>
<evidence type="ECO:0000313" key="4">
    <source>
        <dbReference type="Proteomes" id="UP000186684"/>
    </source>
</evidence>
<feature type="chain" id="PRO_5012749345" description="Peptidase M23" evidence="2">
    <location>
        <begin position="20"/>
        <end position="52"/>
    </location>
</feature>
<evidence type="ECO:0000256" key="2">
    <source>
        <dbReference type="SAM" id="SignalP"/>
    </source>
</evidence>
<protein>
    <recommendedName>
        <fullName evidence="5">Peptidase M23</fullName>
    </recommendedName>
</protein>
<keyword evidence="1" id="KW-0472">Membrane</keyword>
<keyword evidence="4" id="KW-1185">Reference proteome</keyword>
<keyword evidence="2" id="KW-0732">Signal</keyword>
<evidence type="ECO:0008006" key="5">
    <source>
        <dbReference type="Google" id="ProtNLM"/>
    </source>
</evidence>
<sequence length="52" mass="5297">MKTLPLAALAALTALPAAAHTEATLHVHHAETGSMILAGAMVVVALALTLRR</sequence>
<dbReference type="Proteomes" id="UP000186684">
    <property type="component" value="Unassembled WGS sequence"/>
</dbReference>
<evidence type="ECO:0000256" key="1">
    <source>
        <dbReference type="SAM" id="Phobius"/>
    </source>
</evidence>
<dbReference type="AlphaFoldDB" id="A0A1N7PBR0"/>
<organism evidence="3 4">
    <name type="scientific">Roseivivax lentus</name>
    <dbReference type="NCBI Taxonomy" id="633194"/>
    <lineage>
        <taxon>Bacteria</taxon>
        <taxon>Pseudomonadati</taxon>
        <taxon>Pseudomonadota</taxon>
        <taxon>Alphaproteobacteria</taxon>
        <taxon>Rhodobacterales</taxon>
        <taxon>Roseobacteraceae</taxon>
        <taxon>Roseivivax</taxon>
    </lineage>
</organism>
<keyword evidence="1" id="KW-0812">Transmembrane</keyword>